<dbReference type="AlphaFoldDB" id="A0A7D9DST0"/>
<reference evidence="1" key="1">
    <citation type="submission" date="2020-04" db="EMBL/GenBank/DDBJ databases">
        <authorList>
            <person name="Alioto T."/>
            <person name="Alioto T."/>
            <person name="Gomez Garrido J."/>
        </authorList>
    </citation>
    <scope>NUCLEOTIDE SEQUENCE</scope>
    <source>
        <strain evidence="1">A484AB</strain>
    </source>
</reference>
<dbReference type="OrthoDB" id="5963256at2759"/>
<evidence type="ECO:0000313" key="1">
    <source>
        <dbReference type="EMBL" id="CAB3990548.1"/>
    </source>
</evidence>
<name>A0A7D9DST0_PARCT</name>
<organism evidence="1 2">
    <name type="scientific">Paramuricea clavata</name>
    <name type="common">Red gorgonian</name>
    <name type="synonym">Violescent sea-whip</name>
    <dbReference type="NCBI Taxonomy" id="317549"/>
    <lineage>
        <taxon>Eukaryota</taxon>
        <taxon>Metazoa</taxon>
        <taxon>Cnidaria</taxon>
        <taxon>Anthozoa</taxon>
        <taxon>Octocorallia</taxon>
        <taxon>Malacalcyonacea</taxon>
        <taxon>Plexauridae</taxon>
        <taxon>Paramuricea</taxon>
    </lineage>
</organism>
<proteinExistence type="predicted"/>
<gene>
    <name evidence="1" type="ORF">PACLA_8A002714</name>
</gene>
<dbReference type="Proteomes" id="UP001152795">
    <property type="component" value="Unassembled WGS sequence"/>
</dbReference>
<evidence type="ECO:0000313" key="2">
    <source>
        <dbReference type="Proteomes" id="UP001152795"/>
    </source>
</evidence>
<keyword evidence="2" id="KW-1185">Reference proteome</keyword>
<sequence>MAARSSDPNEDEAKYGKLQYRHENEPAKIYPMLERIMDRVNRAIYRRLNPRMSKLHPWLVCFDVGMPREVFDLLYQNILGESCYGIEVKEGPRSVTKWFVKLRRLVVLFDKFVNCEGFEKELKGDKGCVNVVVDGERKGSFEYKIKEEILKVKLHYGYWNNCTNILSPIPFSKLFDKAKNMTTTENIVVQLLVNMIMPHKGESRLAQTSIAWSPK</sequence>
<protein>
    <submittedName>
        <fullName evidence="1">Uncharacterized protein</fullName>
    </submittedName>
</protein>
<accession>A0A7D9DST0</accession>
<dbReference type="EMBL" id="CACRXK020001679">
    <property type="protein sequence ID" value="CAB3990548.1"/>
    <property type="molecule type" value="Genomic_DNA"/>
</dbReference>
<comment type="caution">
    <text evidence="1">The sequence shown here is derived from an EMBL/GenBank/DDBJ whole genome shotgun (WGS) entry which is preliminary data.</text>
</comment>